<gene>
    <name evidence="1" type="ORF">HPB50_014851</name>
</gene>
<comment type="caution">
    <text evidence="1">The sequence shown here is derived from an EMBL/GenBank/DDBJ whole genome shotgun (WGS) entry which is preliminary data.</text>
</comment>
<keyword evidence="2" id="KW-1185">Reference proteome</keyword>
<organism evidence="1 2">
    <name type="scientific">Hyalomma asiaticum</name>
    <name type="common">Tick</name>
    <dbReference type="NCBI Taxonomy" id="266040"/>
    <lineage>
        <taxon>Eukaryota</taxon>
        <taxon>Metazoa</taxon>
        <taxon>Ecdysozoa</taxon>
        <taxon>Arthropoda</taxon>
        <taxon>Chelicerata</taxon>
        <taxon>Arachnida</taxon>
        <taxon>Acari</taxon>
        <taxon>Parasitiformes</taxon>
        <taxon>Ixodida</taxon>
        <taxon>Ixodoidea</taxon>
        <taxon>Ixodidae</taxon>
        <taxon>Hyalomminae</taxon>
        <taxon>Hyalomma</taxon>
    </lineage>
</organism>
<proteinExistence type="predicted"/>
<sequence>MQRDNKGSVLSPFLFNLVLAPLIECLPSAAPFPVRAVIYADDIALYVRGPTRQCSRDRNNDGSDCSALEEERRAAGNDPLRGPTSQRAPAGANKATAENDHAIGSREVVKII</sequence>
<reference evidence="1" key="1">
    <citation type="submission" date="2020-05" db="EMBL/GenBank/DDBJ databases">
        <title>Large-scale comparative analyses of tick genomes elucidate their genetic diversity and vector capacities.</title>
        <authorList>
            <person name="Jia N."/>
            <person name="Wang J."/>
            <person name="Shi W."/>
            <person name="Du L."/>
            <person name="Sun Y."/>
            <person name="Zhan W."/>
            <person name="Jiang J."/>
            <person name="Wang Q."/>
            <person name="Zhang B."/>
            <person name="Ji P."/>
            <person name="Sakyi L.B."/>
            <person name="Cui X."/>
            <person name="Yuan T."/>
            <person name="Jiang B."/>
            <person name="Yang W."/>
            <person name="Lam T.T.-Y."/>
            <person name="Chang Q."/>
            <person name="Ding S."/>
            <person name="Wang X."/>
            <person name="Zhu J."/>
            <person name="Ruan X."/>
            <person name="Zhao L."/>
            <person name="Wei J."/>
            <person name="Que T."/>
            <person name="Du C."/>
            <person name="Cheng J."/>
            <person name="Dai P."/>
            <person name="Han X."/>
            <person name="Huang E."/>
            <person name="Gao Y."/>
            <person name="Liu J."/>
            <person name="Shao H."/>
            <person name="Ye R."/>
            <person name="Li L."/>
            <person name="Wei W."/>
            <person name="Wang X."/>
            <person name="Wang C."/>
            <person name="Yang T."/>
            <person name="Huo Q."/>
            <person name="Li W."/>
            <person name="Guo W."/>
            <person name="Chen H."/>
            <person name="Zhou L."/>
            <person name="Ni X."/>
            <person name="Tian J."/>
            <person name="Zhou Y."/>
            <person name="Sheng Y."/>
            <person name="Liu T."/>
            <person name="Pan Y."/>
            <person name="Xia L."/>
            <person name="Li J."/>
            <person name="Zhao F."/>
            <person name="Cao W."/>
        </authorList>
    </citation>
    <scope>NUCLEOTIDE SEQUENCE</scope>
    <source>
        <strain evidence="1">Hyas-2018</strain>
    </source>
</reference>
<name>A0ACB7RKX0_HYAAI</name>
<evidence type="ECO:0000313" key="2">
    <source>
        <dbReference type="Proteomes" id="UP000821845"/>
    </source>
</evidence>
<dbReference type="EMBL" id="CM023489">
    <property type="protein sequence ID" value="KAH6922482.1"/>
    <property type="molecule type" value="Genomic_DNA"/>
</dbReference>
<protein>
    <submittedName>
        <fullName evidence="1">Uncharacterized protein</fullName>
    </submittedName>
</protein>
<evidence type="ECO:0000313" key="1">
    <source>
        <dbReference type="EMBL" id="KAH6922482.1"/>
    </source>
</evidence>
<dbReference type="Proteomes" id="UP000821845">
    <property type="component" value="Chromosome 9"/>
</dbReference>
<accession>A0ACB7RKX0</accession>